<dbReference type="PANTHER" id="PTHR46558:SF4">
    <property type="entry name" value="DNA-BIDING PHAGE PROTEIN"/>
    <property type="match status" value="1"/>
</dbReference>
<dbReference type="PATRIC" id="fig|1423781.4.peg.829"/>
<evidence type="ECO:0000256" key="1">
    <source>
        <dbReference type="ARBA" id="ARBA00023125"/>
    </source>
</evidence>
<accession>A0A0R2AL83</accession>
<evidence type="ECO:0000256" key="2">
    <source>
        <dbReference type="SAM" id="Phobius"/>
    </source>
</evidence>
<dbReference type="RefSeq" id="WP_056967126.1">
    <property type="nucleotide sequence ID" value="NZ_AYYQ01000036.1"/>
</dbReference>
<dbReference type="GO" id="GO:0003677">
    <property type="term" value="F:DNA binding"/>
    <property type="evidence" value="ECO:0007669"/>
    <property type="project" value="UniProtKB-KW"/>
</dbReference>
<keyword evidence="5" id="KW-1185">Reference proteome</keyword>
<dbReference type="PANTHER" id="PTHR46558">
    <property type="entry name" value="TRACRIPTIONAL REGULATORY PROTEIN-RELATED-RELATED"/>
    <property type="match status" value="1"/>
</dbReference>
<name>A0A0R2AL83_9LACO</name>
<evidence type="ECO:0000313" key="4">
    <source>
        <dbReference type="EMBL" id="KRM67648.1"/>
    </source>
</evidence>
<gene>
    <name evidence="4" type="ORF">FD06_GL000800</name>
</gene>
<feature type="transmembrane region" description="Helical" evidence="2">
    <location>
        <begin position="85"/>
        <end position="107"/>
    </location>
</feature>
<dbReference type="CDD" id="cd00093">
    <property type="entry name" value="HTH_XRE"/>
    <property type="match status" value="1"/>
</dbReference>
<keyword evidence="2" id="KW-0472">Membrane</keyword>
<dbReference type="STRING" id="1423781.FD06_GL000800"/>
<sequence length="240" mass="27653">MDLANKIKAQREKVGMSQTELAQKLHVTRQTVSRWENNQTIPNLDTLNDISDELDISLDDLLKHDNLKTIGSISKDVKLKKRYKIWSIVASSIIGLSIIFLFLLSWGRYSSNDLVNRVNPFIPYRYGYAVVPEQTPTKKIKATVTDEKGKKTKQYIDEPQPVKAFVTFSPFGDGEWLTFEIGAIPKKGMNYAFVEYKGSYVRRARLITRDEIPRMIRDNLGTSHIPYRKDFDQKSTNPFD</sequence>
<evidence type="ECO:0000313" key="5">
    <source>
        <dbReference type="Proteomes" id="UP000052012"/>
    </source>
</evidence>
<dbReference type="Pfam" id="PF01381">
    <property type="entry name" value="HTH_3"/>
    <property type="match status" value="1"/>
</dbReference>
<dbReference type="AlphaFoldDB" id="A0A0R2AL83"/>
<dbReference type="OrthoDB" id="9805856at2"/>
<protein>
    <submittedName>
        <fullName evidence="4">XRE family transcriptional regulator</fullName>
    </submittedName>
</protein>
<dbReference type="InterPro" id="IPR010982">
    <property type="entry name" value="Lambda_DNA-bd_dom_sf"/>
</dbReference>
<proteinExistence type="predicted"/>
<organism evidence="4 5">
    <name type="scientific">Apilactobacillus ozensis DSM 23829 = JCM 17196</name>
    <dbReference type="NCBI Taxonomy" id="1423781"/>
    <lineage>
        <taxon>Bacteria</taxon>
        <taxon>Bacillati</taxon>
        <taxon>Bacillota</taxon>
        <taxon>Bacilli</taxon>
        <taxon>Lactobacillales</taxon>
        <taxon>Lactobacillaceae</taxon>
        <taxon>Apilactobacillus</taxon>
    </lineage>
</organism>
<dbReference type="InterPro" id="IPR001387">
    <property type="entry name" value="Cro/C1-type_HTH"/>
</dbReference>
<keyword evidence="1" id="KW-0238">DNA-binding</keyword>
<keyword evidence="2" id="KW-0812">Transmembrane</keyword>
<keyword evidence="2" id="KW-1133">Transmembrane helix</keyword>
<dbReference type="EMBL" id="AYYQ01000036">
    <property type="protein sequence ID" value="KRM67648.1"/>
    <property type="molecule type" value="Genomic_DNA"/>
</dbReference>
<evidence type="ECO:0000259" key="3">
    <source>
        <dbReference type="PROSITE" id="PS50943"/>
    </source>
</evidence>
<feature type="domain" description="HTH cro/C1-type" evidence="3">
    <location>
        <begin position="7"/>
        <end position="61"/>
    </location>
</feature>
<dbReference type="Gene3D" id="1.10.260.40">
    <property type="entry name" value="lambda repressor-like DNA-binding domains"/>
    <property type="match status" value="1"/>
</dbReference>
<dbReference type="SMART" id="SM00530">
    <property type="entry name" value="HTH_XRE"/>
    <property type="match status" value="1"/>
</dbReference>
<reference evidence="4 5" key="1">
    <citation type="journal article" date="2015" name="Genome Announc.">
        <title>Expanding the biotechnology potential of lactobacilli through comparative genomics of 213 strains and associated genera.</title>
        <authorList>
            <person name="Sun Z."/>
            <person name="Harris H.M."/>
            <person name="McCann A."/>
            <person name="Guo C."/>
            <person name="Argimon S."/>
            <person name="Zhang W."/>
            <person name="Yang X."/>
            <person name="Jeffery I.B."/>
            <person name="Cooney J.C."/>
            <person name="Kagawa T.F."/>
            <person name="Liu W."/>
            <person name="Song Y."/>
            <person name="Salvetti E."/>
            <person name="Wrobel A."/>
            <person name="Rasinkangas P."/>
            <person name="Parkhill J."/>
            <person name="Rea M.C."/>
            <person name="O'Sullivan O."/>
            <person name="Ritari J."/>
            <person name="Douillard F.P."/>
            <person name="Paul Ross R."/>
            <person name="Yang R."/>
            <person name="Briner A.E."/>
            <person name="Felis G.E."/>
            <person name="de Vos W.M."/>
            <person name="Barrangou R."/>
            <person name="Klaenhammer T.R."/>
            <person name="Caufield P.W."/>
            <person name="Cui Y."/>
            <person name="Zhang H."/>
            <person name="O'Toole P.W."/>
        </authorList>
    </citation>
    <scope>NUCLEOTIDE SEQUENCE [LARGE SCALE GENOMIC DNA]</scope>
    <source>
        <strain evidence="4 5">DSM 23829</strain>
    </source>
</reference>
<dbReference type="PROSITE" id="PS50943">
    <property type="entry name" value="HTH_CROC1"/>
    <property type="match status" value="1"/>
</dbReference>
<dbReference type="Proteomes" id="UP000052012">
    <property type="component" value="Unassembled WGS sequence"/>
</dbReference>
<comment type="caution">
    <text evidence="4">The sequence shown here is derived from an EMBL/GenBank/DDBJ whole genome shotgun (WGS) entry which is preliminary data.</text>
</comment>
<dbReference type="SUPFAM" id="SSF47413">
    <property type="entry name" value="lambda repressor-like DNA-binding domains"/>
    <property type="match status" value="1"/>
</dbReference>